<evidence type="ECO:0000313" key="1">
    <source>
        <dbReference type="EMBL" id="KAH7076048.1"/>
    </source>
</evidence>
<evidence type="ECO:0008006" key="3">
    <source>
        <dbReference type="Google" id="ProtNLM"/>
    </source>
</evidence>
<accession>A0A8K0QXP0</accession>
<dbReference type="AlphaFoldDB" id="A0A8K0QXP0"/>
<evidence type="ECO:0000313" key="2">
    <source>
        <dbReference type="Proteomes" id="UP000813461"/>
    </source>
</evidence>
<protein>
    <recommendedName>
        <fullName evidence="3">Mediator of RNA polymerase II transcription subunit 20</fullName>
    </recommendedName>
</protein>
<comment type="caution">
    <text evidence="1">The sequence shown here is derived from an EMBL/GenBank/DDBJ whole genome shotgun (WGS) entry which is preliminary data.</text>
</comment>
<proteinExistence type="predicted"/>
<name>A0A8K0QXP0_9PLEO</name>
<sequence>MKYSGLYFVSNPSTTLDASLNIVSTLVQGLETSFPTASRQTSWALQYRLFRDTIPPGHSPTLDAEGKPTPFAHTLQHIVHISSIDPNRTYISIQPPAGASVVSAIPHNQQNAHALLVQQQFAALWQPRHVLSTSQGTTYGTGLCTIQVGELRLTREGTQSGGVLSPGVVVCISTTVGSDGTVEVVDQSNGTMENGNEPLDFDFAQSIIRDCWSKIKDGRDFGRSEAREVMMAQDEVHGVKEKEALIRMWCESLRLRG</sequence>
<keyword evidence="2" id="KW-1185">Reference proteome</keyword>
<dbReference type="EMBL" id="JAGMVJ010000019">
    <property type="protein sequence ID" value="KAH7076048.1"/>
    <property type="molecule type" value="Genomic_DNA"/>
</dbReference>
<organism evidence="1 2">
    <name type="scientific">Paraphoma chrysanthemicola</name>
    <dbReference type="NCBI Taxonomy" id="798071"/>
    <lineage>
        <taxon>Eukaryota</taxon>
        <taxon>Fungi</taxon>
        <taxon>Dikarya</taxon>
        <taxon>Ascomycota</taxon>
        <taxon>Pezizomycotina</taxon>
        <taxon>Dothideomycetes</taxon>
        <taxon>Pleosporomycetidae</taxon>
        <taxon>Pleosporales</taxon>
        <taxon>Pleosporineae</taxon>
        <taxon>Phaeosphaeriaceae</taxon>
        <taxon>Paraphoma</taxon>
    </lineage>
</organism>
<reference evidence="1" key="1">
    <citation type="journal article" date="2021" name="Nat. Commun.">
        <title>Genetic determinants of endophytism in the Arabidopsis root mycobiome.</title>
        <authorList>
            <person name="Mesny F."/>
            <person name="Miyauchi S."/>
            <person name="Thiergart T."/>
            <person name="Pickel B."/>
            <person name="Atanasova L."/>
            <person name="Karlsson M."/>
            <person name="Huettel B."/>
            <person name="Barry K.W."/>
            <person name="Haridas S."/>
            <person name="Chen C."/>
            <person name="Bauer D."/>
            <person name="Andreopoulos W."/>
            <person name="Pangilinan J."/>
            <person name="LaButti K."/>
            <person name="Riley R."/>
            <person name="Lipzen A."/>
            <person name="Clum A."/>
            <person name="Drula E."/>
            <person name="Henrissat B."/>
            <person name="Kohler A."/>
            <person name="Grigoriev I.V."/>
            <person name="Martin F.M."/>
            <person name="Hacquard S."/>
        </authorList>
    </citation>
    <scope>NUCLEOTIDE SEQUENCE</scope>
    <source>
        <strain evidence="1">MPI-SDFR-AT-0120</strain>
    </source>
</reference>
<dbReference type="OrthoDB" id="1854899at2759"/>
<gene>
    <name evidence="1" type="ORF">FB567DRAFT_152033</name>
</gene>
<dbReference type="Proteomes" id="UP000813461">
    <property type="component" value="Unassembled WGS sequence"/>
</dbReference>